<evidence type="ECO:0000313" key="6">
    <source>
        <dbReference type="EMBL" id="MFC4110136.1"/>
    </source>
</evidence>
<keyword evidence="3" id="KW-0812">Transmembrane</keyword>
<keyword evidence="7" id="KW-1185">Reference proteome</keyword>
<name>A0ABV8KVH6_9ACTN</name>
<feature type="signal peptide" evidence="4">
    <location>
        <begin position="1"/>
        <end position="28"/>
    </location>
</feature>
<sequence length="298" mass="30690">MRLRRLAAVAAVPVLLVTAAGSPASAHGAPGTPLSRAAACGPEGGSAARSAACRAAAAAGADFAQWDNVRVAGIDGRDREMIPDGKLCSAGLAKFRGMDLARADWPATRLVAGSRLAFAYRTTIPHKGTFRVYATKQGYDPTRPLTWSELEAKPFLVSTDPPVRDGAYRFSGTLPDRTGRQVIYTIWQNSESADTYYSCSDVVFVPPAGGGGTGGPSTGTRRPTAGPSTPAAPTGAAAAPTDDPTGTPDPATLGPAEQVAARRGTDSGPGWLPVAAAGALALVAAGFGVFWWRRRRVS</sequence>
<dbReference type="PANTHER" id="PTHR34823:SF1">
    <property type="entry name" value="CHITIN-BINDING TYPE-4 DOMAIN-CONTAINING PROTEIN"/>
    <property type="match status" value="1"/>
</dbReference>
<dbReference type="GO" id="GO:0004497">
    <property type="term" value="F:monooxygenase activity"/>
    <property type="evidence" value="ECO:0007669"/>
    <property type="project" value="UniProtKB-KW"/>
</dbReference>
<evidence type="ECO:0000259" key="5">
    <source>
        <dbReference type="Pfam" id="PF03067"/>
    </source>
</evidence>
<feature type="chain" id="PRO_5045691724" evidence="4">
    <location>
        <begin position="29"/>
        <end position="298"/>
    </location>
</feature>
<evidence type="ECO:0000256" key="4">
    <source>
        <dbReference type="SAM" id="SignalP"/>
    </source>
</evidence>
<protein>
    <submittedName>
        <fullName evidence="6">Lytic polysaccharide monooxygenase</fullName>
    </submittedName>
</protein>
<dbReference type="EMBL" id="JBHSBN010000034">
    <property type="protein sequence ID" value="MFC4110136.1"/>
    <property type="molecule type" value="Genomic_DNA"/>
</dbReference>
<dbReference type="Gene3D" id="2.70.50.50">
    <property type="entry name" value="chitin-binding protein cbp21"/>
    <property type="match status" value="1"/>
</dbReference>
<reference evidence="7" key="1">
    <citation type="journal article" date="2019" name="Int. J. Syst. Evol. Microbiol.">
        <title>The Global Catalogue of Microorganisms (GCM) 10K type strain sequencing project: providing services to taxonomists for standard genome sequencing and annotation.</title>
        <authorList>
            <consortium name="The Broad Institute Genomics Platform"/>
            <consortium name="The Broad Institute Genome Sequencing Center for Infectious Disease"/>
            <person name="Wu L."/>
            <person name="Ma J."/>
        </authorList>
    </citation>
    <scope>NUCLEOTIDE SEQUENCE [LARGE SCALE GENOMIC DNA]</scope>
    <source>
        <strain evidence="7">2902at01</strain>
    </source>
</reference>
<gene>
    <name evidence="6" type="ORF">ACFOX0_29970</name>
</gene>
<feature type="transmembrane region" description="Helical" evidence="3">
    <location>
        <begin position="271"/>
        <end position="292"/>
    </location>
</feature>
<evidence type="ECO:0000256" key="1">
    <source>
        <dbReference type="ARBA" id="ARBA00022729"/>
    </source>
</evidence>
<feature type="region of interest" description="Disordered" evidence="2">
    <location>
        <begin position="210"/>
        <end position="265"/>
    </location>
</feature>
<dbReference type="PANTHER" id="PTHR34823">
    <property type="entry name" value="GLCNAC-BINDING PROTEIN A"/>
    <property type="match status" value="1"/>
</dbReference>
<keyword evidence="3" id="KW-0472">Membrane</keyword>
<organism evidence="6 7">
    <name type="scientific">Micromonospora zhanjiangensis</name>
    <dbReference type="NCBI Taxonomy" id="1522057"/>
    <lineage>
        <taxon>Bacteria</taxon>
        <taxon>Bacillati</taxon>
        <taxon>Actinomycetota</taxon>
        <taxon>Actinomycetes</taxon>
        <taxon>Micromonosporales</taxon>
        <taxon>Micromonosporaceae</taxon>
        <taxon>Micromonospora</taxon>
    </lineage>
</organism>
<dbReference type="RefSeq" id="WP_377552297.1">
    <property type="nucleotide sequence ID" value="NZ_JBHSBN010000034.1"/>
</dbReference>
<evidence type="ECO:0000256" key="2">
    <source>
        <dbReference type="SAM" id="MobiDB-lite"/>
    </source>
</evidence>
<dbReference type="CDD" id="cd21177">
    <property type="entry name" value="LPMO_AA10"/>
    <property type="match status" value="1"/>
</dbReference>
<evidence type="ECO:0000313" key="7">
    <source>
        <dbReference type="Proteomes" id="UP001595868"/>
    </source>
</evidence>
<accession>A0ABV8KVH6</accession>
<dbReference type="InterPro" id="IPR014756">
    <property type="entry name" value="Ig_E-set"/>
</dbReference>
<keyword evidence="1 4" id="KW-0732">Signal</keyword>
<proteinExistence type="predicted"/>
<comment type="caution">
    <text evidence="6">The sequence shown here is derived from an EMBL/GenBank/DDBJ whole genome shotgun (WGS) entry which is preliminary data.</text>
</comment>
<dbReference type="InterPro" id="IPR051024">
    <property type="entry name" value="GlcNAc_Chitin_IntDeg"/>
</dbReference>
<feature type="compositionally biased region" description="Low complexity" evidence="2">
    <location>
        <begin position="218"/>
        <end position="256"/>
    </location>
</feature>
<dbReference type="Pfam" id="PF03067">
    <property type="entry name" value="LPMO_10"/>
    <property type="match status" value="1"/>
</dbReference>
<keyword evidence="6" id="KW-0560">Oxidoreductase</keyword>
<dbReference type="Proteomes" id="UP001595868">
    <property type="component" value="Unassembled WGS sequence"/>
</dbReference>
<dbReference type="SUPFAM" id="SSF81296">
    <property type="entry name" value="E set domains"/>
    <property type="match status" value="1"/>
</dbReference>
<keyword evidence="3" id="KW-1133">Transmembrane helix</keyword>
<dbReference type="InterPro" id="IPR004302">
    <property type="entry name" value="Cellulose/chitin-bd_N"/>
</dbReference>
<evidence type="ECO:0000256" key="3">
    <source>
        <dbReference type="SAM" id="Phobius"/>
    </source>
</evidence>
<feature type="domain" description="Chitin-binding type-4" evidence="5">
    <location>
        <begin position="27"/>
        <end position="202"/>
    </location>
</feature>
<keyword evidence="6" id="KW-0503">Monooxygenase</keyword>